<dbReference type="InterPro" id="IPR039422">
    <property type="entry name" value="MarR/SlyA-like"/>
</dbReference>
<dbReference type="Proteomes" id="UP000000328">
    <property type="component" value="Chromosome"/>
</dbReference>
<gene>
    <name evidence="2" type="ordered locus">AMED_1455</name>
</gene>
<dbReference type="GeneID" id="92869245"/>
<dbReference type="InterPro" id="IPR000835">
    <property type="entry name" value="HTH_MarR-typ"/>
</dbReference>
<dbReference type="RefSeq" id="WP_013223354.1">
    <property type="nucleotide sequence ID" value="NC_014318.1"/>
</dbReference>
<dbReference type="GO" id="GO:0003700">
    <property type="term" value="F:DNA-binding transcription factor activity"/>
    <property type="evidence" value="ECO:0007669"/>
    <property type="project" value="InterPro"/>
</dbReference>
<dbReference type="PRINTS" id="PR00598">
    <property type="entry name" value="HTHMARR"/>
</dbReference>
<dbReference type="PANTHER" id="PTHR33164">
    <property type="entry name" value="TRANSCRIPTIONAL REGULATOR, MARR FAMILY"/>
    <property type="match status" value="1"/>
</dbReference>
<dbReference type="InterPro" id="IPR036388">
    <property type="entry name" value="WH-like_DNA-bd_sf"/>
</dbReference>
<dbReference type="OrthoDB" id="3239785at2"/>
<reference evidence="2 3" key="1">
    <citation type="journal article" date="2010" name="Cell Res.">
        <title>Complete genome sequence of the rifamycin SV-producing Amycolatopsis mediterranei U32 revealed its genetic characteristics in phylogeny and metabolism.</title>
        <authorList>
            <person name="Zhao W."/>
            <person name="Zhong Y."/>
            <person name="Yuan H."/>
            <person name="Wang J."/>
            <person name="Zheng H."/>
            <person name="Wang Y."/>
            <person name="Cen X."/>
            <person name="Xu F."/>
            <person name="Bai J."/>
            <person name="Han X."/>
            <person name="Lu G."/>
            <person name="Zhu Y."/>
            <person name="Shao Z."/>
            <person name="Yan H."/>
            <person name="Li C."/>
            <person name="Peng N."/>
            <person name="Zhang Z."/>
            <person name="Zhang Y."/>
            <person name="Lin W."/>
            <person name="Fan Y."/>
            <person name="Qin Z."/>
            <person name="Hu Y."/>
            <person name="Zhu B."/>
            <person name="Wang S."/>
            <person name="Ding X."/>
            <person name="Zhao G.P."/>
        </authorList>
    </citation>
    <scope>NUCLEOTIDE SEQUENCE [LARGE SCALE GENOMIC DNA]</scope>
    <source>
        <strain evidence="3">U-32</strain>
    </source>
</reference>
<dbReference type="EMBL" id="CP002000">
    <property type="protein sequence ID" value="ADJ43268.1"/>
    <property type="molecule type" value="Genomic_DNA"/>
</dbReference>
<accession>A0A0H3CY61</accession>
<dbReference type="GO" id="GO:0006950">
    <property type="term" value="P:response to stress"/>
    <property type="evidence" value="ECO:0007669"/>
    <property type="project" value="TreeGrafter"/>
</dbReference>
<dbReference type="SMART" id="SM00347">
    <property type="entry name" value="HTH_MARR"/>
    <property type="match status" value="1"/>
</dbReference>
<dbReference type="SUPFAM" id="SSF46785">
    <property type="entry name" value="Winged helix' DNA-binding domain"/>
    <property type="match status" value="1"/>
</dbReference>
<dbReference type="PATRIC" id="fig|749927.5.peg.1497"/>
<dbReference type="Pfam" id="PF12802">
    <property type="entry name" value="MarR_2"/>
    <property type="match status" value="1"/>
</dbReference>
<dbReference type="PROSITE" id="PS50995">
    <property type="entry name" value="HTH_MARR_2"/>
    <property type="match status" value="1"/>
</dbReference>
<protein>
    <submittedName>
        <fullName evidence="2">MarR family transcriptional regulator</fullName>
    </submittedName>
</protein>
<proteinExistence type="predicted"/>
<evidence type="ECO:0000313" key="2">
    <source>
        <dbReference type="EMBL" id="ADJ43268.1"/>
    </source>
</evidence>
<dbReference type="KEGG" id="amd:AMED_1455"/>
<sequence length="140" mass="15925">MAARNQLVDALHEAIILFSRNTRVRANQMYDGMSFVAYSVLSYVGGRRDATASGLADSYHLEKSTVSRQLSELEAAGLLRRSANTDQPRTKRLELTAEGRRRLLDIRAHQRNGLQERLSSWSDEDVTRFAELFGRFVHDL</sequence>
<dbReference type="eggNOG" id="COG1846">
    <property type="taxonomic scope" value="Bacteria"/>
</dbReference>
<organism evidence="2 3">
    <name type="scientific">Amycolatopsis mediterranei (strain U-32)</name>
    <dbReference type="NCBI Taxonomy" id="749927"/>
    <lineage>
        <taxon>Bacteria</taxon>
        <taxon>Bacillati</taxon>
        <taxon>Actinomycetota</taxon>
        <taxon>Actinomycetes</taxon>
        <taxon>Pseudonocardiales</taxon>
        <taxon>Pseudonocardiaceae</taxon>
        <taxon>Amycolatopsis</taxon>
    </lineage>
</organism>
<name>A0A0H3CY61_AMYMU</name>
<dbReference type="PANTHER" id="PTHR33164:SF57">
    <property type="entry name" value="MARR-FAMILY TRANSCRIPTIONAL REGULATOR"/>
    <property type="match status" value="1"/>
</dbReference>
<evidence type="ECO:0000313" key="3">
    <source>
        <dbReference type="Proteomes" id="UP000000328"/>
    </source>
</evidence>
<feature type="domain" description="HTH marR-type" evidence="1">
    <location>
        <begin position="4"/>
        <end position="138"/>
    </location>
</feature>
<dbReference type="Gene3D" id="1.10.10.10">
    <property type="entry name" value="Winged helix-like DNA-binding domain superfamily/Winged helix DNA-binding domain"/>
    <property type="match status" value="1"/>
</dbReference>
<dbReference type="InterPro" id="IPR036390">
    <property type="entry name" value="WH_DNA-bd_sf"/>
</dbReference>
<evidence type="ECO:0000259" key="1">
    <source>
        <dbReference type="PROSITE" id="PS50995"/>
    </source>
</evidence>
<dbReference type="AlphaFoldDB" id="A0A0H3CY61"/>
<dbReference type="HOGENOM" id="CLU_083287_15_0_11"/>